<feature type="region of interest" description="Disordered" evidence="1">
    <location>
        <begin position="1"/>
        <end position="47"/>
    </location>
</feature>
<dbReference type="Proteomes" id="UP000319516">
    <property type="component" value="Unassembled WGS sequence"/>
</dbReference>
<proteinExistence type="predicted"/>
<protein>
    <submittedName>
        <fullName evidence="2">Uncharacterized protein</fullName>
    </submittedName>
</protein>
<gene>
    <name evidence="2" type="ORF">FB467_0994</name>
</gene>
<name>A0A542YPB9_9MICO</name>
<reference evidence="2 3" key="1">
    <citation type="submission" date="2019-06" db="EMBL/GenBank/DDBJ databases">
        <title>Sequencing the genomes of 1000 actinobacteria strains.</title>
        <authorList>
            <person name="Klenk H.-P."/>
        </authorList>
    </citation>
    <scope>NUCLEOTIDE SEQUENCE [LARGE SCALE GENOMIC DNA]</scope>
    <source>
        <strain evidence="2 3">DSM 12335</strain>
    </source>
</reference>
<dbReference type="AlphaFoldDB" id="A0A542YPB9"/>
<comment type="caution">
    <text evidence="2">The sequence shown here is derived from an EMBL/GenBank/DDBJ whole genome shotgun (WGS) entry which is preliminary data.</text>
</comment>
<dbReference type="RefSeq" id="WP_141784102.1">
    <property type="nucleotide sequence ID" value="NZ_BAAAIK010000004.1"/>
</dbReference>
<keyword evidence="3" id="KW-1185">Reference proteome</keyword>
<evidence type="ECO:0000313" key="3">
    <source>
        <dbReference type="Proteomes" id="UP000319516"/>
    </source>
</evidence>
<feature type="compositionally biased region" description="Basic and acidic residues" evidence="1">
    <location>
        <begin position="17"/>
        <end position="28"/>
    </location>
</feature>
<dbReference type="EMBL" id="VFOP01000001">
    <property type="protein sequence ID" value="TQL49897.1"/>
    <property type="molecule type" value="Genomic_DNA"/>
</dbReference>
<evidence type="ECO:0000313" key="2">
    <source>
        <dbReference type="EMBL" id="TQL49897.1"/>
    </source>
</evidence>
<accession>A0A542YPB9</accession>
<organism evidence="2 3">
    <name type="scientific">Ornithinicoccus hortensis</name>
    <dbReference type="NCBI Taxonomy" id="82346"/>
    <lineage>
        <taxon>Bacteria</taxon>
        <taxon>Bacillati</taxon>
        <taxon>Actinomycetota</taxon>
        <taxon>Actinomycetes</taxon>
        <taxon>Micrococcales</taxon>
        <taxon>Intrasporangiaceae</taxon>
        <taxon>Ornithinicoccus</taxon>
    </lineage>
</organism>
<sequence>MGFGVFDEIFNPAGHRAQQDIKEQHDKVAPAPTPADDPHGKGEVDLDGGLVTIDVVADRALPPEKARFPSPGG</sequence>
<evidence type="ECO:0000256" key="1">
    <source>
        <dbReference type="SAM" id="MobiDB-lite"/>
    </source>
</evidence>